<dbReference type="Proteomes" id="UP000694865">
    <property type="component" value="Unplaced"/>
</dbReference>
<evidence type="ECO:0000313" key="8">
    <source>
        <dbReference type="RefSeq" id="XP_006813354.1"/>
    </source>
</evidence>
<dbReference type="InterPro" id="IPR037698">
    <property type="entry name" value="UQCC2"/>
</dbReference>
<dbReference type="PANTHER" id="PTHR34260">
    <property type="entry name" value="UBIQUINOL-CYTOCHROME-C REDUCTASE COMPLEX ASSEMBLY FACTOR 2"/>
    <property type="match status" value="1"/>
</dbReference>
<sequence length="122" mass="14671">MAASRYRKFLRLCQEWPLDETKRGRDLGKHIRDRVAIAFKHGEHTKITDEKECDRMLENLQKINTDYYKNKYPRLYDSTATLCTLEQCTIIVSTDFMEDMNELNKGTFQKLREAFWNIDKKR</sequence>
<accession>A0ABM0M014</accession>
<reference evidence="8 9" key="1">
    <citation type="submission" date="2025-05" db="UniProtKB">
        <authorList>
            <consortium name="RefSeq"/>
        </authorList>
    </citation>
    <scope>IDENTIFICATION</scope>
    <source>
        <tissue evidence="8 9">Testes</tissue>
    </source>
</reference>
<evidence type="ECO:0000256" key="4">
    <source>
        <dbReference type="ARBA" id="ARBA00023271"/>
    </source>
</evidence>
<keyword evidence="7" id="KW-1185">Reference proteome</keyword>
<evidence type="ECO:0000256" key="2">
    <source>
        <dbReference type="ARBA" id="ARBA00022946"/>
    </source>
</evidence>
<evidence type="ECO:0000256" key="3">
    <source>
        <dbReference type="ARBA" id="ARBA00023128"/>
    </source>
</evidence>
<gene>
    <name evidence="8 9" type="primary">LOC102804398</name>
</gene>
<dbReference type="Pfam" id="PF20180">
    <property type="entry name" value="UQCC2_CBP6"/>
    <property type="match status" value="1"/>
</dbReference>
<evidence type="ECO:0000256" key="6">
    <source>
        <dbReference type="ARBA" id="ARBA00032983"/>
    </source>
</evidence>
<keyword evidence="3" id="KW-0496">Mitochondrion</keyword>
<dbReference type="RefSeq" id="XP_006813355.1">
    <property type="nucleotide sequence ID" value="XM_006813292.1"/>
</dbReference>
<name>A0ABM0M014_SACKO</name>
<proteinExistence type="predicted"/>
<dbReference type="PANTHER" id="PTHR34260:SF1">
    <property type="entry name" value="UBIQUINOL-CYTOCHROME-C REDUCTASE COMPLEX ASSEMBLY FACTOR 2"/>
    <property type="match status" value="1"/>
</dbReference>
<evidence type="ECO:0000313" key="7">
    <source>
        <dbReference type="Proteomes" id="UP000694865"/>
    </source>
</evidence>
<keyword evidence="2" id="KW-0809">Transit peptide</keyword>
<dbReference type="RefSeq" id="XP_006813354.1">
    <property type="nucleotide sequence ID" value="XM_006813291.1"/>
</dbReference>
<evidence type="ECO:0000256" key="5">
    <source>
        <dbReference type="ARBA" id="ARBA00031206"/>
    </source>
</evidence>
<keyword evidence="4" id="KW-1135">Mitochondrion nucleoid</keyword>
<organism evidence="7 9">
    <name type="scientific">Saccoglossus kowalevskii</name>
    <name type="common">Acorn worm</name>
    <dbReference type="NCBI Taxonomy" id="10224"/>
    <lineage>
        <taxon>Eukaryota</taxon>
        <taxon>Metazoa</taxon>
        <taxon>Hemichordata</taxon>
        <taxon>Enteropneusta</taxon>
        <taxon>Harrimaniidae</taxon>
        <taxon>Saccoglossus</taxon>
    </lineage>
</organism>
<comment type="subcellular location">
    <subcellularLocation>
        <location evidence="1">Mitochondrion matrix</location>
        <location evidence="1">Mitochondrion nucleoid</location>
    </subcellularLocation>
</comment>
<evidence type="ECO:0000256" key="1">
    <source>
        <dbReference type="ARBA" id="ARBA00004436"/>
    </source>
</evidence>
<dbReference type="GeneID" id="102804398"/>
<evidence type="ECO:0000313" key="9">
    <source>
        <dbReference type="RefSeq" id="XP_006813355.1"/>
    </source>
</evidence>
<protein>
    <recommendedName>
        <fullName evidence="6">Mitochondrial nucleoid factor 1</fullName>
    </recommendedName>
    <alternativeName>
        <fullName evidence="5">Mitochondrial protein M19</fullName>
    </alternativeName>
</protein>